<accession>A0ABU6DF66</accession>
<comment type="caution">
    <text evidence="2">The sequence shown here is derived from an EMBL/GenBank/DDBJ whole genome shotgun (WGS) entry which is preliminary data.</text>
</comment>
<dbReference type="NCBIfam" id="NF041644">
    <property type="entry name" value="CBO0543_fam"/>
    <property type="match status" value="1"/>
</dbReference>
<evidence type="ECO:0000313" key="3">
    <source>
        <dbReference type="Proteomes" id="UP001355653"/>
    </source>
</evidence>
<dbReference type="EMBL" id="JAROBY010000032">
    <property type="protein sequence ID" value="MEB4795952.1"/>
    <property type="molecule type" value="Genomic_DNA"/>
</dbReference>
<dbReference type="RefSeq" id="WP_127451586.1">
    <property type="nucleotide sequence ID" value="NZ_JAROBY010000032.1"/>
</dbReference>
<name>A0ABU6DF66_9BACL</name>
<feature type="transmembrane region" description="Helical" evidence="1">
    <location>
        <begin position="124"/>
        <end position="147"/>
    </location>
</feature>
<feature type="transmembrane region" description="Helical" evidence="1">
    <location>
        <begin position="29"/>
        <end position="52"/>
    </location>
</feature>
<dbReference type="InterPro" id="IPR048147">
    <property type="entry name" value="CBO0543-like"/>
</dbReference>
<feature type="transmembrane region" description="Helical" evidence="1">
    <location>
        <begin position="64"/>
        <end position="82"/>
    </location>
</feature>
<keyword evidence="3" id="KW-1185">Reference proteome</keyword>
<organism evidence="2 3">
    <name type="scientific">Paenibacillus chondroitinus</name>
    <dbReference type="NCBI Taxonomy" id="59842"/>
    <lineage>
        <taxon>Bacteria</taxon>
        <taxon>Bacillati</taxon>
        <taxon>Bacillota</taxon>
        <taxon>Bacilli</taxon>
        <taxon>Bacillales</taxon>
        <taxon>Paenibacillaceae</taxon>
        <taxon>Paenibacillus</taxon>
    </lineage>
</organism>
<protein>
    <submittedName>
        <fullName evidence="2">Uncharacterized protein</fullName>
    </submittedName>
</protein>
<reference evidence="2 3" key="1">
    <citation type="submission" date="2023-03" db="EMBL/GenBank/DDBJ databases">
        <title>Bacillus Genome Sequencing.</title>
        <authorList>
            <person name="Dunlap C."/>
        </authorList>
    </citation>
    <scope>NUCLEOTIDE SEQUENCE [LARGE SCALE GENOMIC DNA]</scope>
    <source>
        <strain evidence="2 3">NRS-1351</strain>
    </source>
</reference>
<feature type="transmembrane region" description="Helical" evidence="1">
    <location>
        <begin position="6"/>
        <end position="22"/>
    </location>
</feature>
<sequence>MEYVILWAATILCFGSMFIWMLRKPIKDWLIIFLLKSVVTAITDCFIIAADLLDYPIRFFPEVFDTNIVFDFLVFPTLCVFYNITTQHSNLKSIFVQALLYSIPVTLLEFWAERNTELITYKHWNAFVSLVTLIVTFLIVRGAIALVRKADSYV</sequence>
<keyword evidence="1" id="KW-1133">Transmembrane helix</keyword>
<keyword evidence="1" id="KW-0472">Membrane</keyword>
<keyword evidence="1" id="KW-0812">Transmembrane</keyword>
<evidence type="ECO:0000256" key="1">
    <source>
        <dbReference type="SAM" id="Phobius"/>
    </source>
</evidence>
<gene>
    <name evidence="2" type="ORF">P5G65_18790</name>
</gene>
<evidence type="ECO:0000313" key="2">
    <source>
        <dbReference type="EMBL" id="MEB4795952.1"/>
    </source>
</evidence>
<proteinExistence type="predicted"/>
<dbReference type="Proteomes" id="UP001355653">
    <property type="component" value="Unassembled WGS sequence"/>
</dbReference>